<dbReference type="GO" id="GO:0016020">
    <property type="term" value="C:membrane"/>
    <property type="evidence" value="ECO:0007669"/>
    <property type="project" value="UniProtKB-SubCell"/>
</dbReference>
<comment type="subcellular location">
    <subcellularLocation>
        <location evidence="1">Membrane</location>
        <topology evidence="1">Multi-pass membrane protein</topology>
    </subcellularLocation>
</comment>
<dbReference type="EMBL" id="CP003985">
    <property type="protein sequence ID" value="AGF78860.1"/>
    <property type="molecule type" value="Genomic_DNA"/>
</dbReference>
<dbReference type="STRING" id="1167006.UWK_02320"/>
<evidence type="ECO:0000256" key="3">
    <source>
        <dbReference type="ARBA" id="ARBA00022748"/>
    </source>
</evidence>
<dbReference type="PANTHER" id="PTHR31566:SF0">
    <property type="entry name" value="CYTOCHROME C BIOGENESIS PROTEIN CCS1, CHLOROPLASTIC"/>
    <property type="match status" value="1"/>
</dbReference>
<evidence type="ECO:0000256" key="5">
    <source>
        <dbReference type="ARBA" id="ARBA00023136"/>
    </source>
</evidence>
<feature type="domain" description="ResB-like" evidence="7">
    <location>
        <begin position="359"/>
        <end position="428"/>
    </location>
</feature>
<organism evidence="8 9">
    <name type="scientific">Desulfocapsa sulfexigens (strain DSM 10523 / SB164P1)</name>
    <dbReference type="NCBI Taxonomy" id="1167006"/>
    <lineage>
        <taxon>Bacteria</taxon>
        <taxon>Pseudomonadati</taxon>
        <taxon>Thermodesulfobacteriota</taxon>
        <taxon>Desulfobulbia</taxon>
        <taxon>Desulfobulbales</taxon>
        <taxon>Desulfocapsaceae</taxon>
        <taxon>Desulfocapsa</taxon>
    </lineage>
</organism>
<dbReference type="Proteomes" id="UP000011721">
    <property type="component" value="Chromosome"/>
</dbReference>
<accession>M1PGV1</accession>
<feature type="domain" description="ResB-like" evidence="7">
    <location>
        <begin position="14"/>
        <end position="344"/>
    </location>
</feature>
<evidence type="ECO:0000313" key="8">
    <source>
        <dbReference type="EMBL" id="AGF78860.1"/>
    </source>
</evidence>
<gene>
    <name evidence="8" type="ordered locus">UWK_02320</name>
</gene>
<reference evidence="9" key="1">
    <citation type="journal article" date="2013" name="Stand. Genomic Sci.">
        <title>Complete genome sequence of Desulfocapsa sulfexigens, a marine deltaproteobacterium specialized in disproportionating inorganic sulfur compounds.</title>
        <authorList>
            <person name="Finster K.W."/>
            <person name="Kjeldsen K.U."/>
            <person name="Kube M."/>
            <person name="Reinhardt R."/>
            <person name="Mussmann M."/>
            <person name="Amann R."/>
            <person name="Schreiber L."/>
        </authorList>
    </citation>
    <scope>NUCLEOTIDE SEQUENCE [LARGE SCALE GENOMIC DNA]</scope>
    <source>
        <strain evidence="9">DSM 10523 / SB164P1</strain>
    </source>
</reference>
<keyword evidence="3" id="KW-0201">Cytochrome c-type biogenesis</keyword>
<dbReference type="GO" id="GO:0017004">
    <property type="term" value="P:cytochrome complex assembly"/>
    <property type="evidence" value="ECO:0007669"/>
    <property type="project" value="UniProtKB-KW"/>
</dbReference>
<feature type="transmembrane region" description="Helical" evidence="6">
    <location>
        <begin position="374"/>
        <end position="393"/>
    </location>
</feature>
<dbReference type="KEGG" id="dsf:UWK_02320"/>
<evidence type="ECO:0000256" key="2">
    <source>
        <dbReference type="ARBA" id="ARBA00022692"/>
    </source>
</evidence>
<dbReference type="InterPro" id="IPR007816">
    <property type="entry name" value="ResB-like_domain"/>
</dbReference>
<sequence length="440" mass="49465">MKKKNPLFSFFSSVKLALFTLFLLAVTSIIGTVIPQKESMSWYAQNYSETTARIFQVLSIPDMYNSWWFLGLLGLLASNLIICSIDRFPGVWRQINADNLATDPKRIQKMRLSASWTSNKAEETLATELSDSLSSKGWKAFQRKRDDTLLLFAQKGAMTRTGVYIVHASILVIFLGAIIGELYGFKGSIMLPETQATNTIFQTGTGKSIDLGFTVRCDRFDIEFYDSGMPKAYKSVLTVSEDNKVTVKKEIVVNDPLTYRGITFYQSSYQGYEDFLLTVTNQENNETQTVPMPFQQQQELSKHNARIGIINAEAMGQTITRMKVWFKDDQGPASTFWLKAGDQVTVERPGKKYTIAGKQMYATGLQIAKDPGVWIVYLGCGLMILGLFVAFFMSHKRIWILLTQEDNGTTVLVSGSANKNKVGFERIFTSLSSDLETDTK</sequence>
<dbReference type="Pfam" id="PF05140">
    <property type="entry name" value="ResB"/>
    <property type="match status" value="2"/>
</dbReference>
<dbReference type="RefSeq" id="WP_015404548.1">
    <property type="nucleotide sequence ID" value="NC_020304.1"/>
</dbReference>
<evidence type="ECO:0000256" key="4">
    <source>
        <dbReference type="ARBA" id="ARBA00022989"/>
    </source>
</evidence>
<dbReference type="AlphaFoldDB" id="M1PGV1"/>
<proteinExistence type="predicted"/>
<dbReference type="eggNOG" id="COG1333">
    <property type="taxonomic scope" value="Bacteria"/>
</dbReference>
<keyword evidence="5 6" id="KW-0472">Membrane</keyword>
<dbReference type="InterPro" id="IPR023494">
    <property type="entry name" value="Cyt_c_bgen_Ccs1/CcsB/ResB"/>
</dbReference>
<dbReference type="PATRIC" id="fig|1167006.5.peg.2517"/>
<feature type="transmembrane region" description="Helical" evidence="6">
    <location>
        <begin position="67"/>
        <end position="85"/>
    </location>
</feature>
<feature type="transmembrane region" description="Helical" evidence="6">
    <location>
        <begin position="164"/>
        <end position="185"/>
    </location>
</feature>
<keyword evidence="9" id="KW-1185">Reference proteome</keyword>
<dbReference type="HOGENOM" id="CLU_034630_1_0_7"/>
<dbReference type="OrthoDB" id="9770923at2"/>
<keyword evidence="2 6" id="KW-0812">Transmembrane</keyword>
<evidence type="ECO:0000313" key="9">
    <source>
        <dbReference type="Proteomes" id="UP000011721"/>
    </source>
</evidence>
<protein>
    <submittedName>
        <fullName evidence="8">ResB protein required for cytochrome c biosynthesis</fullName>
    </submittedName>
</protein>
<name>M1PGV1_DESSD</name>
<evidence type="ECO:0000259" key="7">
    <source>
        <dbReference type="Pfam" id="PF05140"/>
    </source>
</evidence>
<evidence type="ECO:0000256" key="1">
    <source>
        <dbReference type="ARBA" id="ARBA00004141"/>
    </source>
</evidence>
<dbReference type="PANTHER" id="PTHR31566">
    <property type="entry name" value="CYTOCHROME C BIOGENESIS PROTEIN CCS1, CHLOROPLASTIC"/>
    <property type="match status" value="1"/>
</dbReference>
<evidence type="ECO:0000256" key="6">
    <source>
        <dbReference type="SAM" id="Phobius"/>
    </source>
</evidence>
<keyword evidence="4 6" id="KW-1133">Transmembrane helix</keyword>